<feature type="domain" description="Tyr recombinase" evidence="7">
    <location>
        <begin position="390"/>
        <end position="588"/>
    </location>
</feature>
<accession>A0A364P017</accession>
<dbReference type="Pfam" id="PF00589">
    <property type="entry name" value="Phage_integrase"/>
    <property type="match status" value="1"/>
</dbReference>
<sequence length="644" mass="71821">MEGGMGKKNGLSRYLFRKGDTFYVRIAVPKPLRGFYGGRDIVIRSLGTRDPKVAENRKDIEVGRIKAEFEQLANQDPFARQAVGSLARWEASTEAMGAILEASGDGQASALGALAVEAMTTDDPQQRAKLEARKQAMLESARGRAMEWGEDLAARRGRFALPRQPVADPAEVRAWIHEANTLLEFLDGGKVPDEGMPLAEVAAMVSGADLGEIARAQIAEEIPAALLPARARPYLSRAISKVVPSDDNISLADLIERFFADSHRANLAVVTRRNYETTVRILKEVLGENVAVRSIGRDDIRRVQDVILNLPAPEAKRDGRFTGMDFRRMAQTVKVAREKGEIIPCLMSGTRNKYLRNISTIFTYALHEQKIDAHPALGLTLHFPDDRQEEGKEPFSPDDLKVMFPRTYRVEGLNWLPLVMLYHGLRPSEAAQLDVADVMEIDGVWAIDISDQTKGAEGTARWGDKTLKNDRSTPRRIPVHQRLLDLGFLEYRQSRQDAGERKLFAVKRYGQAGYFASIRDDFAAWLTAVGVKRSSTSPHSLRHTWNTTAFPVMDDRIRKILGGWTLGKGVDVRTYLHTNRLSLTDVKAELDKVAFDVLTTEVEAARAHPGLSGMQRRFRPGENPLKQPKKKRLVPGKMRGADKS</sequence>
<name>A0A364P017_9PROT</name>
<evidence type="ECO:0000313" key="9">
    <source>
        <dbReference type="EMBL" id="RAU22465.1"/>
    </source>
</evidence>
<reference evidence="9 10" key="1">
    <citation type="submission" date="2017-11" db="EMBL/GenBank/DDBJ databases">
        <title>Draft genome sequence of magnetotactic bacterium Magnetospirillum kuznetsovii LBB-42.</title>
        <authorList>
            <person name="Grouzdev D.S."/>
            <person name="Rysina M.S."/>
            <person name="Baslerov R.V."/>
            <person name="Koziaeva V."/>
        </authorList>
    </citation>
    <scope>NUCLEOTIDE SEQUENCE [LARGE SCALE GENOMIC DNA]</scope>
    <source>
        <strain evidence="9 10">LBB-42</strain>
    </source>
</reference>
<feature type="region of interest" description="Disordered" evidence="6">
    <location>
        <begin position="609"/>
        <end position="644"/>
    </location>
</feature>
<comment type="caution">
    <text evidence="9">The sequence shown here is derived from an EMBL/GenBank/DDBJ whole genome shotgun (WGS) entry which is preliminary data.</text>
</comment>
<dbReference type="InterPro" id="IPR013762">
    <property type="entry name" value="Integrase-like_cat_sf"/>
</dbReference>
<dbReference type="PANTHER" id="PTHR30349">
    <property type="entry name" value="PHAGE INTEGRASE-RELATED"/>
    <property type="match status" value="1"/>
</dbReference>
<evidence type="ECO:0000256" key="6">
    <source>
        <dbReference type="SAM" id="MobiDB-lite"/>
    </source>
</evidence>
<dbReference type="PROSITE" id="PS51898">
    <property type="entry name" value="TYR_RECOMBINASE"/>
    <property type="match status" value="1"/>
</dbReference>
<dbReference type="InterPro" id="IPR050090">
    <property type="entry name" value="Tyrosine_recombinase_XerCD"/>
</dbReference>
<keyword evidence="2" id="KW-0229">DNA integration</keyword>
<dbReference type="InterPro" id="IPR010998">
    <property type="entry name" value="Integrase_recombinase_N"/>
</dbReference>
<evidence type="ECO:0000259" key="8">
    <source>
        <dbReference type="PROSITE" id="PS51900"/>
    </source>
</evidence>
<feature type="domain" description="Core-binding (CB)" evidence="8">
    <location>
        <begin position="249"/>
        <end position="366"/>
    </location>
</feature>
<dbReference type="GO" id="GO:0015074">
    <property type="term" value="P:DNA integration"/>
    <property type="evidence" value="ECO:0007669"/>
    <property type="project" value="UniProtKB-KW"/>
</dbReference>
<dbReference type="Proteomes" id="UP000251075">
    <property type="component" value="Unassembled WGS sequence"/>
</dbReference>
<dbReference type="AlphaFoldDB" id="A0A364P017"/>
<evidence type="ECO:0008006" key="11">
    <source>
        <dbReference type="Google" id="ProtNLM"/>
    </source>
</evidence>
<dbReference type="SUPFAM" id="SSF56349">
    <property type="entry name" value="DNA breaking-rejoining enzymes"/>
    <property type="match status" value="1"/>
</dbReference>
<dbReference type="InterPro" id="IPR046668">
    <property type="entry name" value="DUF6538"/>
</dbReference>
<evidence type="ECO:0000259" key="7">
    <source>
        <dbReference type="PROSITE" id="PS51898"/>
    </source>
</evidence>
<keyword evidence="3 5" id="KW-0238">DNA-binding</keyword>
<dbReference type="GO" id="GO:0003677">
    <property type="term" value="F:DNA binding"/>
    <property type="evidence" value="ECO:0007669"/>
    <property type="project" value="UniProtKB-UniRule"/>
</dbReference>
<keyword evidence="4" id="KW-0233">DNA recombination</keyword>
<dbReference type="Pfam" id="PF20172">
    <property type="entry name" value="DUF6538"/>
    <property type="match status" value="1"/>
</dbReference>
<proteinExistence type="inferred from homology"/>
<dbReference type="InterPro" id="IPR002104">
    <property type="entry name" value="Integrase_catalytic"/>
</dbReference>
<dbReference type="EMBL" id="PGTO01000004">
    <property type="protein sequence ID" value="RAU22465.1"/>
    <property type="molecule type" value="Genomic_DNA"/>
</dbReference>
<comment type="similarity">
    <text evidence="1">Belongs to the 'phage' integrase family.</text>
</comment>
<dbReference type="InterPro" id="IPR011010">
    <property type="entry name" value="DNA_brk_join_enz"/>
</dbReference>
<protein>
    <recommendedName>
        <fullName evidence="11">Tyr recombinase domain-containing protein</fullName>
    </recommendedName>
</protein>
<evidence type="ECO:0000313" key="10">
    <source>
        <dbReference type="Proteomes" id="UP000251075"/>
    </source>
</evidence>
<keyword evidence="10" id="KW-1185">Reference proteome</keyword>
<evidence type="ECO:0000256" key="1">
    <source>
        <dbReference type="ARBA" id="ARBA00008857"/>
    </source>
</evidence>
<dbReference type="Gene3D" id="1.10.150.130">
    <property type="match status" value="1"/>
</dbReference>
<evidence type="ECO:0000256" key="2">
    <source>
        <dbReference type="ARBA" id="ARBA00022908"/>
    </source>
</evidence>
<organism evidence="9 10">
    <name type="scientific">Paramagnetospirillum kuznetsovii</name>
    <dbReference type="NCBI Taxonomy" id="2053833"/>
    <lineage>
        <taxon>Bacteria</taxon>
        <taxon>Pseudomonadati</taxon>
        <taxon>Pseudomonadota</taxon>
        <taxon>Alphaproteobacteria</taxon>
        <taxon>Rhodospirillales</taxon>
        <taxon>Magnetospirillaceae</taxon>
        <taxon>Paramagnetospirillum</taxon>
    </lineage>
</organism>
<gene>
    <name evidence="9" type="ORF">CU669_07120</name>
</gene>
<evidence type="ECO:0000256" key="4">
    <source>
        <dbReference type="ARBA" id="ARBA00023172"/>
    </source>
</evidence>
<dbReference type="PROSITE" id="PS51900">
    <property type="entry name" value="CB"/>
    <property type="match status" value="1"/>
</dbReference>
<dbReference type="PANTHER" id="PTHR30349:SF41">
    <property type="entry name" value="INTEGRASE_RECOMBINASE PROTEIN MJ0367-RELATED"/>
    <property type="match status" value="1"/>
</dbReference>
<evidence type="ECO:0000256" key="5">
    <source>
        <dbReference type="PROSITE-ProRule" id="PRU01248"/>
    </source>
</evidence>
<dbReference type="InterPro" id="IPR044068">
    <property type="entry name" value="CB"/>
</dbReference>
<evidence type="ECO:0000256" key="3">
    <source>
        <dbReference type="ARBA" id="ARBA00023125"/>
    </source>
</evidence>
<dbReference type="GO" id="GO:0006310">
    <property type="term" value="P:DNA recombination"/>
    <property type="evidence" value="ECO:0007669"/>
    <property type="project" value="UniProtKB-KW"/>
</dbReference>
<dbReference type="Gene3D" id="1.10.443.10">
    <property type="entry name" value="Intergrase catalytic core"/>
    <property type="match status" value="1"/>
</dbReference>